<reference evidence="3" key="1">
    <citation type="submission" date="2021-01" db="EMBL/GenBank/DDBJ databases">
        <authorList>
            <consortium name="Genoscope - CEA"/>
            <person name="William W."/>
        </authorList>
    </citation>
    <scope>NUCLEOTIDE SEQUENCE</scope>
</reference>
<evidence type="ECO:0000313" key="3">
    <source>
        <dbReference type="EMBL" id="CAD8213151.1"/>
    </source>
</evidence>
<keyword evidence="4" id="KW-1185">Reference proteome</keyword>
<feature type="transmembrane region" description="Helical" evidence="1">
    <location>
        <begin position="12"/>
        <end position="30"/>
    </location>
</feature>
<dbReference type="AlphaFoldDB" id="A0A8S1YI76"/>
<keyword evidence="1" id="KW-1133">Transmembrane helix</keyword>
<dbReference type="OrthoDB" id="320440at2759"/>
<evidence type="ECO:0000313" key="4">
    <source>
        <dbReference type="Proteomes" id="UP000689195"/>
    </source>
</evidence>
<name>A0A8S1YI76_9CILI</name>
<dbReference type="Pfam" id="PF08487">
    <property type="entry name" value="VIT"/>
    <property type="match status" value="1"/>
</dbReference>
<sequence length="232" mass="27072">MDYLAIDITKIILTLFFVKLCYSFLGFSQFDNLNSQIFIFCQFNDKILIKYIFIYFDSSAYQILQLLINNLTQRYNPKLDDLNKSSLRTKTKNQAQPIIVCYDSKTKLPIELKQVQYTVNIQPGLAVAHICQIYSTEENKDQCELEYLFTIDQNSAVTKMIVELGDQKVYGVIKELEEAKKEYEKGLQEGKTMVLSQEDSKISNIKKVKIGYLNPINHQKFNLNTPNNYKYF</sequence>
<proteinExistence type="predicted"/>
<comment type="caution">
    <text evidence="3">The sequence shown here is derived from an EMBL/GenBank/DDBJ whole genome shotgun (WGS) entry which is preliminary data.</text>
</comment>
<evidence type="ECO:0000256" key="1">
    <source>
        <dbReference type="SAM" id="Phobius"/>
    </source>
</evidence>
<keyword evidence="1" id="KW-0812">Transmembrane</keyword>
<dbReference type="EMBL" id="CAJJDO010000174">
    <property type="protein sequence ID" value="CAD8213151.1"/>
    <property type="molecule type" value="Genomic_DNA"/>
</dbReference>
<dbReference type="PANTHER" id="PTHR45737:SF6">
    <property type="entry name" value="VON WILLEBRAND FACTOR A DOMAIN-CONTAINING PROTEIN 5A"/>
    <property type="match status" value="1"/>
</dbReference>
<dbReference type="Proteomes" id="UP000689195">
    <property type="component" value="Unassembled WGS sequence"/>
</dbReference>
<dbReference type="PANTHER" id="PTHR45737">
    <property type="entry name" value="VON WILLEBRAND FACTOR A DOMAIN-CONTAINING PROTEIN 5A"/>
    <property type="match status" value="1"/>
</dbReference>
<feature type="domain" description="VIT" evidence="2">
    <location>
        <begin position="96"/>
        <end position="227"/>
    </location>
</feature>
<evidence type="ECO:0000259" key="2">
    <source>
        <dbReference type="PROSITE" id="PS51468"/>
    </source>
</evidence>
<accession>A0A8S1YI76</accession>
<organism evidence="3 4">
    <name type="scientific">Paramecium pentaurelia</name>
    <dbReference type="NCBI Taxonomy" id="43138"/>
    <lineage>
        <taxon>Eukaryota</taxon>
        <taxon>Sar</taxon>
        <taxon>Alveolata</taxon>
        <taxon>Ciliophora</taxon>
        <taxon>Intramacronucleata</taxon>
        <taxon>Oligohymenophorea</taxon>
        <taxon>Peniculida</taxon>
        <taxon>Parameciidae</taxon>
        <taxon>Paramecium</taxon>
    </lineage>
</organism>
<gene>
    <name evidence="3" type="ORF">PPENT_87.1.T1740036</name>
</gene>
<keyword evidence="1" id="KW-0472">Membrane</keyword>
<protein>
    <recommendedName>
        <fullName evidence="2">VIT domain-containing protein</fullName>
    </recommendedName>
</protein>
<dbReference type="PROSITE" id="PS51468">
    <property type="entry name" value="VIT"/>
    <property type="match status" value="1"/>
</dbReference>
<dbReference type="InterPro" id="IPR013694">
    <property type="entry name" value="VIT"/>
</dbReference>